<dbReference type="EMBL" id="MT145017">
    <property type="protein sequence ID" value="QJI02628.1"/>
    <property type="molecule type" value="Genomic_DNA"/>
</dbReference>
<gene>
    <name evidence="2" type="ORF">MM415A03156_0012</name>
    <name evidence="3" type="ORF">MM415B03512_0010</name>
    <name evidence="1" type="ORF">TM448A06110_0007</name>
    <name evidence="4" type="ORF">TM448B03474_0011</name>
</gene>
<reference evidence="1" key="1">
    <citation type="submission" date="2020-03" db="EMBL/GenBank/DDBJ databases">
        <title>The deep terrestrial virosphere.</title>
        <authorList>
            <person name="Holmfeldt K."/>
            <person name="Nilsson E."/>
            <person name="Simone D."/>
            <person name="Lopez-Fernandez M."/>
            <person name="Wu X."/>
            <person name="de Brujin I."/>
            <person name="Lundin D."/>
            <person name="Andersson A."/>
            <person name="Bertilsson S."/>
            <person name="Dopson M."/>
        </authorList>
    </citation>
    <scope>NUCLEOTIDE SEQUENCE</scope>
    <source>
        <strain evidence="2">MM415A03156</strain>
        <strain evidence="3">MM415B03512</strain>
        <strain evidence="1">TM448A06110</strain>
        <strain evidence="4">TM448B03474</strain>
    </source>
</reference>
<dbReference type="EMBL" id="MT142949">
    <property type="protein sequence ID" value="QJA90935.1"/>
    <property type="molecule type" value="Genomic_DNA"/>
</dbReference>
<dbReference type="EMBL" id="MT144547">
    <property type="protein sequence ID" value="QJA54887.1"/>
    <property type="molecule type" value="Genomic_DNA"/>
</dbReference>
<organism evidence="1">
    <name type="scientific">viral metagenome</name>
    <dbReference type="NCBI Taxonomy" id="1070528"/>
    <lineage>
        <taxon>unclassified sequences</taxon>
        <taxon>metagenomes</taxon>
        <taxon>organismal metagenomes</taxon>
    </lineage>
</organism>
<name>A0A6H2A5L8_9ZZZZ</name>
<sequence>MFRILYVIYGGNMSNVGTEIVKEQARARELKSLYESIGRAGNFGKMMIEQALQRADEALSSGDVIKILKSYEELKKLE</sequence>
<evidence type="ECO:0000313" key="2">
    <source>
        <dbReference type="EMBL" id="QJA71497.1"/>
    </source>
</evidence>
<proteinExistence type="predicted"/>
<dbReference type="EMBL" id="MT141877">
    <property type="protein sequence ID" value="QJA71497.1"/>
    <property type="molecule type" value="Genomic_DNA"/>
</dbReference>
<protein>
    <submittedName>
        <fullName evidence="1">Uncharacterized protein</fullName>
    </submittedName>
</protein>
<evidence type="ECO:0000313" key="4">
    <source>
        <dbReference type="EMBL" id="QJI02628.1"/>
    </source>
</evidence>
<accession>A0A6H2A5L8</accession>
<evidence type="ECO:0000313" key="1">
    <source>
        <dbReference type="EMBL" id="QJA54887.1"/>
    </source>
</evidence>
<evidence type="ECO:0000313" key="3">
    <source>
        <dbReference type="EMBL" id="QJA90935.1"/>
    </source>
</evidence>
<dbReference type="AlphaFoldDB" id="A0A6H2A5L8"/>